<keyword evidence="6" id="KW-1003">Cell membrane</keyword>
<evidence type="ECO:0000259" key="22">
    <source>
        <dbReference type="Pfam" id="PF13859"/>
    </source>
</evidence>
<evidence type="ECO:0000256" key="12">
    <source>
        <dbReference type="ARBA" id="ARBA00023136"/>
    </source>
</evidence>
<dbReference type="InterPro" id="IPR036278">
    <property type="entry name" value="Sialidase_sf"/>
</dbReference>
<dbReference type="OMA" id="KGYQVEY"/>
<keyword evidence="11" id="KW-0443">Lipid metabolism</keyword>
<dbReference type="PhylomeDB" id="A7SE79"/>
<dbReference type="Proteomes" id="UP000001593">
    <property type="component" value="Unassembled WGS sequence"/>
</dbReference>
<evidence type="ECO:0000256" key="18">
    <source>
        <dbReference type="ARBA" id="ARBA00040509"/>
    </source>
</evidence>
<dbReference type="InterPro" id="IPR011040">
    <property type="entry name" value="Sialidase"/>
</dbReference>
<evidence type="ECO:0000256" key="8">
    <source>
        <dbReference type="ARBA" id="ARBA00022729"/>
    </source>
</evidence>
<dbReference type="eggNOG" id="ENOG502QSIT">
    <property type="taxonomic scope" value="Eukaryota"/>
</dbReference>
<dbReference type="InParanoid" id="A7SE79"/>
<dbReference type="STRING" id="45351.A7SE79"/>
<dbReference type="FunFam" id="2.120.10.10:FF:000027">
    <property type="entry name" value="Predicted protein"/>
    <property type="match status" value="1"/>
</dbReference>
<dbReference type="PANTHER" id="PTHR10628:SF25">
    <property type="entry name" value="SIALIDASE-1"/>
    <property type="match status" value="1"/>
</dbReference>
<dbReference type="InterPro" id="IPR026856">
    <property type="entry name" value="Sialidase_fam"/>
</dbReference>
<evidence type="ECO:0000256" key="3">
    <source>
        <dbReference type="ARBA" id="ARBA00004236"/>
    </source>
</evidence>
<evidence type="ECO:0000256" key="15">
    <source>
        <dbReference type="ARBA" id="ARBA00023329"/>
    </source>
</evidence>
<dbReference type="GO" id="GO:0016020">
    <property type="term" value="C:membrane"/>
    <property type="evidence" value="ECO:0000318"/>
    <property type="project" value="GO_Central"/>
</dbReference>
<feature type="domain" description="Sialidase" evidence="21">
    <location>
        <begin position="237"/>
        <end position="386"/>
    </location>
</feature>
<evidence type="ECO:0000256" key="13">
    <source>
        <dbReference type="ARBA" id="ARBA00023180"/>
    </source>
</evidence>
<keyword evidence="13" id="KW-0325">Glycoprotein</keyword>
<evidence type="ECO:0000256" key="20">
    <source>
        <dbReference type="ARBA" id="ARBA00041413"/>
    </source>
</evidence>
<dbReference type="GO" id="GO:0006689">
    <property type="term" value="P:ganglioside catabolic process"/>
    <property type="evidence" value="ECO:0000318"/>
    <property type="project" value="GO_Central"/>
</dbReference>
<keyword evidence="10" id="KW-0378">Hydrolase</keyword>
<dbReference type="Gene3D" id="2.120.10.10">
    <property type="match status" value="2"/>
</dbReference>
<evidence type="ECO:0000256" key="17">
    <source>
        <dbReference type="ARBA" id="ARBA00038519"/>
    </source>
</evidence>
<dbReference type="GO" id="GO:0043202">
    <property type="term" value="C:lysosomal lumen"/>
    <property type="evidence" value="ECO:0007669"/>
    <property type="project" value="UniProtKB-SubCell"/>
</dbReference>
<dbReference type="GO" id="GO:0004308">
    <property type="term" value="F:exo-alpha-sialidase activity"/>
    <property type="evidence" value="ECO:0000318"/>
    <property type="project" value="GO_Central"/>
</dbReference>
<sequence>MAGLALPVTKELFYSILIMLSFGPKKCYLQRSEEFGSLNEVVLWKRGDHGVSDYRIPLITSLPDGSLIALAEARKHSSSDSGPKFLAMRQSRDQGVTWTNTTFIEDDQEATDGLNLGSIVVDEITKSVFVMYSFCIHKCKYATTYVIRSDDNGQSWTMPKNISQQLGGLQFAPGPGYGIQVECSSPKGYQVEYSSPKCYQVECSSPKGYQVEYSSYKGYQVEYSSPKGYQKALDPWKGRLIICGHSIGKTEGLYCVASDDHGNSWHRTAELPRTNQFDPNECQMIEQSDGVVLLSARNQQHEECRCRMMAKSYDGCETFAHSDIYYDHTLIDPTVAASLLNWKYTVYFSNPASRTLRVNMTVRVSGDMGETWKGLRPIWQGPSGYSCLSGIPTSQGNDSYIGLAFEKGLISPYESITFVKLRV</sequence>
<evidence type="ECO:0000256" key="9">
    <source>
        <dbReference type="ARBA" id="ARBA00022737"/>
    </source>
</evidence>
<evidence type="ECO:0000256" key="4">
    <source>
        <dbReference type="ARBA" id="ARBA00004541"/>
    </source>
</evidence>
<dbReference type="EMBL" id="DS469635">
    <property type="protein sequence ID" value="EDO37960.1"/>
    <property type="molecule type" value="Genomic_DNA"/>
</dbReference>
<protein>
    <recommendedName>
        <fullName evidence="18">Sialidase-1</fullName>
    </recommendedName>
    <alternativeName>
        <fullName evidence="20">Lysosomal sialidase</fullName>
    </alternativeName>
    <alternativeName>
        <fullName evidence="19">N-acetyl-alpha-neuraminidase 1</fullName>
    </alternativeName>
</protein>
<evidence type="ECO:0000256" key="5">
    <source>
        <dbReference type="ARBA" id="ARBA00009348"/>
    </source>
</evidence>
<dbReference type="Pfam" id="PF13088">
    <property type="entry name" value="BNR_2"/>
    <property type="match status" value="1"/>
</dbReference>
<organism evidence="23 24">
    <name type="scientific">Nematostella vectensis</name>
    <name type="common">Starlet sea anemone</name>
    <dbReference type="NCBI Taxonomy" id="45351"/>
    <lineage>
        <taxon>Eukaryota</taxon>
        <taxon>Metazoa</taxon>
        <taxon>Cnidaria</taxon>
        <taxon>Anthozoa</taxon>
        <taxon>Hexacorallia</taxon>
        <taxon>Actiniaria</taxon>
        <taxon>Edwardsiidae</taxon>
        <taxon>Nematostella</taxon>
    </lineage>
</organism>
<dbReference type="GO" id="GO:0009313">
    <property type="term" value="P:oligosaccharide catabolic process"/>
    <property type="evidence" value="ECO:0000318"/>
    <property type="project" value="GO_Central"/>
</dbReference>
<keyword evidence="24" id="KW-1185">Reference proteome</keyword>
<feature type="domain" description="Sialidase" evidence="22">
    <location>
        <begin position="58"/>
        <end position="182"/>
    </location>
</feature>
<dbReference type="GO" id="GO:0005737">
    <property type="term" value="C:cytoplasm"/>
    <property type="evidence" value="ECO:0000318"/>
    <property type="project" value="GO_Central"/>
</dbReference>
<dbReference type="GO" id="GO:0005765">
    <property type="term" value="C:lysosomal membrane"/>
    <property type="evidence" value="ECO:0007669"/>
    <property type="project" value="UniProtKB-SubCell"/>
</dbReference>
<comment type="subunit">
    <text evidence="17">Interacts with cathepsin A (protective protein), beta-galactosidase and N-acetylgalactosamine-6-sulfate sulfatase in a multienzyme complex.</text>
</comment>
<comment type="similarity">
    <text evidence="5">Belongs to the glycosyl hydrolase 33 family.</text>
</comment>
<proteinExistence type="inferred from homology"/>
<reference evidence="23 24" key="1">
    <citation type="journal article" date="2007" name="Science">
        <title>Sea anemone genome reveals ancestral eumetazoan gene repertoire and genomic organization.</title>
        <authorList>
            <person name="Putnam N.H."/>
            <person name="Srivastava M."/>
            <person name="Hellsten U."/>
            <person name="Dirks B."/>
            <person name="Chapman J."/>
            <person name="Salamov A."/>
            <person name="Terry A."/>
            <person name="Shapiro H."/>
            <person name="Lindquist E."/>
            <person name="Kapitonov V.V."/>
            <person name="Jurka J."/>
            <person name="Genikhovich G."/>
            <person name="Grigoriev I.V."/>
            <person name="Lucas S.M."/>
            <person name="Steele R.E."/>
            <person name="Finnerty J.R."/>
            <person name="Technau U."/>
            <person name="Martindale M.Q."/>
            <person name="Rokhsar D.S."/>
        </authorList>
    </citation>
    <scope>NUCLEOTIDE SEQUENCE [LARGE SCALE GENOMIC DNA]</scope>
    <source>
        <strain evidence="24">CH2 X CH6</strain>
    </source>
</reference>
<evidence type="ECO:0000256" key="16">
    <source>
        <dbReference type="ARBA" id="ARBA00037235"/>
    </source>
</evidence>
<evidence type="ECO:0000313" key="23">
    <source>
        <dbReference type="EMBL" id="EDO37960.1"/>
    </source>
</evidence>
<evidence type="ECO:0000259" key="21">
    <source>
        <dbReference type="Pfam" id="PF13088"/>
    </source>
</evidence>
<dbReference type="PANTHER" id="PTHR10628">
    <property type="entry name" value="SIALIDASE"/>
    <property type="match status" value="1"/>
</dbReference>
<evidence type="ECO:0000256" key="7">
    <source>
        <dbReference type="ARBA" id="ARBA00022553"/>
    </source>
</evidence>
<dbReference type="CDD" id="cd15482">
    <property type="entry name" value="Sialidase_non-viral"/>
    <property type="match status" value="1"/>
</dbReference>
<comment type="subcellular location">
    <subcellularLocation>
        <location evidence="3">Cell membrane</location>
    </subcellularLocation>
    <subcellularLocation>
        <location evidence="4">Cytoplasmic vesicle</location>
    </subcellularLocation>
    <subcellularLocation>
        <location evidence="2">Lysosome lumen</location>
    </subcellularLocation>
    <subcellularLocation>
        <location evidence="1">Lysosome membrane</location>
        <topology evidence="1">Peripheral membrane protein</topology>
        <orientation evidence="1">Lumenal side</orientation>
    </subcellularLocation>
</comment>
<evidence type="ECO:0000256" key="14">
    <source>
        <dbReference type="ARBA" id="ARBA00023228"/>
    </source>
</evidence>
<dbReference type="Pfam" id="PF13859">
    <property type="entry name" value="BNR_3"/>
    <property type="match status" value="1"/>
</dbReference>
<name>A7SE79_NEMVE</name>
<keyword evidence="15" id="KW-0968">Cytoplasmic vesicle</keyword>
<dbReference type="SUPFAM" id="SSF50939">
    <property type="entry name" value="Sialidases"/>
    <property type="match status" value="1"/>
</dbReference>
<accession>A7SE79</accession>
<keyword evidence="9" id="KW-0677">Repeat</keyword>
<evidence type="ECO:0000256" key="2">
    <source>
        <dbReference type="ARBA" id="ARBA00004227"/>
    </source>
</evidence>
<evidence type="ECO:0000256" key="10">
    <source>
        <dbReference type="ARBA" id="ARBA00022801"/>
    </source>
</evidence>
<dbReference type="GO" id="GO:0005886">
    <property type="term" value="C:plasma membrane"/>
    <property type="evidence" value="ECO:0007669"/>
    <property type="project" value="UniProtKB-SubCell"/>
</dbReference>
<evidence type="ECO:0000256" key="11">
    <source>
        <dbReference type="ARBA" id="ARBA00023098"/>
    </source>
</evidence>
<dbReference type="HOGENOM" id="CLU_024620_3_0_1"/>
<dbReference type="GO" id="GO:0031410">
    <property type="term" value="C:cytoplasmic vesicle"/>
    <property type="evidence" value="ECO:0007669"/>
    <property type="project" value="UniProtKB-SubCell"/>
</dbReference>
<evidence type="ECO:0000256" key="6">
    <source>
        <dbReference type="ARBA" id="ARBA00022475"/>
    </source>
</evidence>
<evidence type="ECO:0000256" key="19">
    <source>
        <dbReference type="ARBA" id="ARBA00041332"/>
    </source>
</evidence>
<gene>
    <name evidence="23" type="ORF">NEMVEDRAFT_v1g210903</name>
</gene>
<keyword evidence="8" id="KW-0732">Signal</keyword>
<keyword evidence="7" id="KW-0597">Phosphoprotein</keyword>
<keyword evidence="12" id="KW-0472">Membrane</keyword>
<evidence type="ECO:0000256" key="1">
    <source>
        <dbReference type="ARBA" id="ARBA00004207"/>
    </source>
</evidence>
<evidence type="ECO:0000313" key="24">
    <source>
        <dbReference type="Proteomes" id="UP000001593"/>
    </source>
</evidence>
<keyword evidence="14" id="KW-0458">Lysosome</keyword>
<dbReference type="AlphaFoldDB" id="A7SE79"/>
<comment type="function">
    <text evidence="16">Catalyzes the removal of sialic acid (N-acetylneuraminic acid) moieties from glycoproteins and glycolipids. To be active, it is strictly dependent on its presence in the multienzyme complex. Appears to have a preference for alpha 2-3 and alpha 2-6 sialyl linkage.</text>
</comment>